<dbReference type="PROSITE" id="PS00806">
    <property type="entry name" value="ALDOLASE_CLASS_II_2"/>
    <property type="match status" value="1"/>
</dbReference>
<dbReference type="InterPro" id="IPR050246">
    <property type="entry name" value="Class_II_FBP_aldolase"/>
</dbReference>
<keyword evidence="4" id="KW-1185">Reference proteome</keyword>
<protein>
    <submittedName>
        <fullName evidence="3">Ketose-bisphosphate aldolase</fullName>
    </submittedName>
</protein>
<feature type="binding site" evidence="2">
    <location>
        <position position="134"/>
    </location>
    <ligand>
        <name>Zn(2+)</name>
        <dbReference type="ChEBI" id="CHEBI:29105"/>
        <label>2</label>
    </ligand>
</feature>
<evidence type="ECO:0000313" key="4">
    <source>
        <dbReference type="Proteomes" id="UP000004080"/>
    </source>
</evidence>
<sequence length="289" mass="31273">MLVTLRDVLPHARQHHYAIPAFDVIGDVMVRTILDTAEAEGSPVILMCLEHNLREPNGYVHLAHYIREAAKSYSIPVVLHLDHALDVTLVEEALAHGFTSVMIDGSQLSLPENIALTSEAVKLAAAYGASVEAELGHVGGHELGGHYGSHSQLTDARSVQTFIEATACDALAVSIGTAHGVYHSEPSLHIERLQEINAVSSVPLVLHGGSGTPDDQLQRAIQHGISKVNIYADCRIAMAEGLKKAAATLTRQDPLPEQLLLPIREALQAVVTSKIYQLHAQHRYKETSQ</sequence>
<dbReference type="STRING" id="1196324.A374_15948"/>
<dbReference type="PANTHER" id="PTHR30304:SF0">
    <property type="entry name" value="D-TAGATOSE-1,6-BISPHOSPHATE ALDOLASE SUBUNIT GATY-RELATED"/>
    <property type="match status" value="1"/>
</dbReference>
<feature type="active site" description="Proton donor" evidence="1">
    <location>
        <position position="82"/>
    </location>
</feature>
<dbReference type="PROSITE" id="PS00602">
    <property type="entry name" value="ALDOLASE_CLASS_II_1"/>
    <property type="match status" value="1"/>
</dbReference>
<dbReference type="NCBIfam" id="TIGR00167">
    <property type="entry name" value="cbbA"/>
    <property type="match status" value="1"/>
</dbReference>
<dbReference type="Proteomes" id="UP000004080">
    <property type="component" value="Unassembled WGS sequence"/>
</dbReference>
<dbReference type="PATRIC" id="fig|1196324.3.peg.3262"/>
<name>I8AFX8_9BACL</name>
<dbReference type="CDD" id="cd00947">
    <property type="entry name" value="TBP_aldolase_IIB"/>
    <property type="match status" value="1"/>
</dbReference>
<dbReference type="AlphaFoldDB" id="I8AFX8"/>
<dbReference type="eggNOG" id="COG0191">
    <property type="taxonomic scope" value="Bacteria"/>
</dbReference>
<keyword evidence="2" id="KW-0479">Metal-binding</keyword>
<dbReference type="PANTHER" id="PTHR30304">
    <property type="entry name" value="D-TAGATOSE-1,6-BISPHOSPHATE ALDOLASE"/>
    <property type="match status" value="1"/>
</dbReference>
<dbReference type="OrthoDB" id="9803995at2"/>
<dbReference type="GO" id="GO:0008270">
    <property type="term" value="F:zinc ion binding"/>
    <property type="evidence" value="ECO:0007669"/>
    <property type="project" value="InterPro"/>
</dbReference>
<proteinExistence type="predicted"/>
<dbReference type="EMBL" id="AKKV01000036">
    <property type="protein sequence ID" value="EIT84294.1"/>
    <property type="molecule type" value="Genomic_DNA"/>
</dbReference>
<evidence type="ECO:0000256" key="1">
    <source>
        <dbReference type="PIRSR" id="PIRSR001359-1"/>
    </source>
</evidence>
<feature type="binding site" evidence="2">
    <location>
        <position position="104"/>
    </location>
    <ligand>
        <name>Zn(2+)</name>
        <dbReference type="ChEBI" id="CHEBI:29105"/>
        <label>2</label>
    </ligand>
</feature>
<comment type="caution">
    <text evidence="3">The sequence shown here is derived from an EMBL/GenBank/DDBJ whole genome shotgun (WGS) entry which is preliminary data.</text>
</comment>
<keyword evidence="2" id="KW-0862">Zinc</keyword>
<feature type="binding site" evidence="2">
    <location>
        <position position="83"/>
    </location>
    <ligand>
        <name>Zn(2+)</name>
        <dbReference type="ChEBI" id="CHEBI:29105"/>
        <label>1</label>
        <note>catalytic</note>
    </ligand>
</feature>
<feature type="binding site" evidence="2">
    <location>
        <position position="179"/>
    </location>
    <ligand>
        <name>Zn(2+)</name>
        <dbReference type="ChEBI" id="CHEBI:29105"/>
        <label>1</label>
        <note>catalytic</note>
    </ligand>
</feature>
<evidence type="ECO:0000313" key="3">
    <source>
        <dbReference type="EMBL" id="EIT84294.1"/>
    </source>
</evidence>
<dbReference type="InterPro" id="IPR013785">
    <property type="entry name" value="Aldolase_TIM"/>
</dbReference>
<dbReference type="SUPFAM" id="SSF51569">
    <property type="entry name" value="Aldolase"/>
    <property type="match status" value="1"/>
</dbReference>
<dbReference type="PIRSF" id="PIRSF001359">
    <property type="entry name" value="F_bP_aldolase_II"/>
    <property type="match status" value="1"/>
</dbReference>
<feature type="binding site" evidence="2">
    <location>
        <position position="207"/>
    </location>
    <ligand>
        <name>Zn(2+)</name>
        <dbReference type="ChEBI" id="CHEBI:29105"/>
        <label>1</label>
        <note>catalytic</note>
    </ligand>
</feature>
<dbReference type="RefSeq" id="WP_007203262.1">
    <property type="nucleotide sequence ID" value="NZ_AKKV01000036.1"/>
</dbReference>
<reference evidence="3 4" key="1">
    <citation type="journal article" date="2012" name="J. Bacteriol.">
        <title>Genome of Bacillus macauensis ZFHKF-1, a Long-Chain-Forming Bacterium.</title>
        <authorList>
            <person name="Cai L."/>
            <person name="Zhang T."/>
        </authorList>
    </citation>
    <scope>NUCLEOTIDE SEQUENCE [LARGE SCALE GENOMIC DNA]</scope>
    <source>
        <strain evidence="3 4">ZFHKF-1</strain>
    </source>
</reference>
<dbReference type="InterPro" id="IPR000771">
    <property type="entry name" value="FBA_II"/>
</dbReference>
<dbReference type="GO" id="GO:0005829">
    <property type="term" value="C:cytosol"/>
    <property type="evidence" value="ECO:0007669"/>
    <property type="project" value="TreeGrafter"/>
</dbReference>
<organism evidence="3 4">
    <name type="scientific">Fictibacillus macauensis ZFHKF-1</name>
    <dbReference type="NCBI Taxonomy" id="1196324"/>
    <lineage>
        <taxon>Bacteria</taxon>
        <taxon>Bacillati</taxon>
        <taxon>Bacillota</taxon>
        <taxon>Bacilli</taxon>
        <taxon>Bacillales</taxon>
        <taxon>Fictibacillaceae</taxon>
        <taxon>Fictibacillus</taxon>
    </lineage>
</organism>
<dbReference type="GO" id="GO:0005975">
    <property type="term" value="P:carbohydrate metabolic process"/>
    <property type="evidence" value="ECO:0007669"/>
    <property type="project" value="InterPro"/>
</dbReference>
<dbReference type="Pfam" id="PF01116">
    <property type="entry name" value="F_bP_aldolase"/>
    <property type="match status" value="1"/>
</dbReference>
<gene>
    <name evidence="3" type="ORF">A374_15948</name>
</gene>
<dbReference type="GO" id="GO:0009025">
    <property type="term" value="F:tagatose-bisphosphate aldolase activity"/>
    <property type="evidence" value="ECO:0007669"/>
    <property type="project" value="TreeGrafter"/>
</dbReference>
<comment type="cofactor">
    <cofactor evidence="2">
        <name>Zn(2+)</name>
        <dbReference type="ChEBI" id="CHEBI:29105"/>
    </cofactor>
    <text evidence="2">Binds 2 Zn(2+) ions per subunit. One is catalytic and the other provides a structural contribution.</text>
</comment>
<evidence type="ECO:0000256" key="2">
    <source>
        <dbReference type="PIRSR" id="PIRSR001359-3"/>
    </source>
</evidence>
<dbReference type="Gene3D" id="3.20.20.70">
    <property type="entry name" value="Aldolase class I"/>
    <property type="match status" value="1"/>
</dbReference>
<accession>I8AFX8</accession>